<gene>
    <name evidence="7" type="ORF">CHIRRI_LOCUS11686</name>
</gene>
<keyword evidence="1" id="KW-0479">Metal-binding</keyword>
<dbReference type="InterPro" id="IPR006612">
    <property type="entry name" value="THAP_Znf"/>
</dbReference>
<organism evidence="7 8">
    <name type="scientific">Chironomus riparius</name>
    <dbReference type="NCBI Taxonomy" id="315576"/>
    <lineage>
        <taxon>Eukaryota</taxon>
        <taxon>Metazoa</taxon>
        <taxon>Ecdysozoa</taxon>
        <taxon>Arthropoda</taxon>
        <taxon>Hexapoda</taxon>
        <taxon>Insecta</taxon>
        <taxon>Pterygota</taxon>
        <taxon>Neoptera</taxon>
        <taxon>Endopterygota</taxon>
        <taxon>Diptera</taxon>
        <taxon>Nematocera</taxon>
        <taxon>Chironomoidea</taxon>
        <taxon>Chironomidae</taxon>
        <taxon>Chironominae</taxon>
        <taxon>Chironomus</taxon>
    </lineage>
</organism>
<feature type="domain" description="THAP-type" evidence="5">
    <location>
        <begin position="28"/>
        <end position="97"/>
    </location>
</feature>
<dbReference type="GO" id="GO:0003677">
    <property type="term" value="F:DNA binding"/>
    <property type="evidence" value="ECO:0007669"/>
    <property type="project" value="UniProtKB-KW"/>
</dbReference>
<evidence type="ECO:0000256" key="2">
    <source>
        <dbReference type="ARBA" id="ARBA00022771"/>
    </source>
</evidence>
<evidence type="ECO:0000313" key="7">
    <source>
        <dbReference type="EMBL" id="CAG9808850.1"/>
    </source>
</evidence>
<keyword evidence="8" id="KW-1185">Reference proteome</keyword>
<name>A0A9N9WTR1_9DIPT</name>
<dbReference type="EMBL" id="OU895879">
    <property type="protein sequence ID" value="CAG9808850.1"/>
    <property type="molecule type" value="Genomic_DNA"/>
</dbReference>
<dbReference type="Pfam" id="PF05485">
    <property type="entry name" value="THAP"/>
    <property type="match status" value="1"/>
</dbReference>
<reference evidence="7" key="1">
    <citation type="submission" date="2022-01" db="EMBL/GenBank/DDBJ databases">
        <authorList>
            <person name="King R."/>
        </authorList>
    </citation>
    <scope>NUCLEOTIDE SEQUENCE</scope>
</reference>
<dbReference type="SUPFAM" id="SSF57716">
    <property type="entry name" value="Glucocorticoid receptor-like (DNA-binding domain)"/>
    <property type="match status" value="1"/>
</dbReference>
<keyword evidence="2" id="KW-0863">Zinc-finger</keyword>
<accession>A0A9N9WTR1</accession>
<keyword evidence="4" id="KW-0238">DNA-binding</keyword>
<dbReference type="Proteomes" id="UP001153620">
    <property type="component" value="Chromosome 3"/>
</dbReference>
<keyword evidence="3" id="KW-0862">Zinc</keyword>
<evidence type="ECO:0000256" key="4">
    <source>
        <dbReference type="ARBA" id="ARBA00023125"/>
    </source>
</evidence>
<dbReference type="OrthoDB" id="7683421at2759"/>
<dbReference type="GO" id="GO:0008270">
    <property type="term" value="F:zinc ion binding"/>
    <property type="evidence" value="ECO:0007669"/>
    <property type="project" value="UniProtKB-KW"/>
</dbReference>
<dbReference type="SMART" id="SM00692">
    <property type="entry name" value="DM3"/>
    <property type="match status" value="1"/>
</dbReference>
<dbReference type="SMART" id="SM00980">
    <property type="entry name" value="THAP"/>
    <property type="match status" value="1"/>
</dbReference>
<dbReference type="AlphaFoldDB" id="A0A9N9WTR1"/>
<evidence type="ECO:0000259" key="5">
    <source>
        <dbReference type="SMART" id="SM00692"/>
    </source>
</evidence>
<evidence type="ECO:0000256" key="1">
    <source>
        <dbReference type="ARBA" id="ARBA00022723"/>
    </source>
</evidence>
<proteinExistence type="predicted"/>
<evidence type="ECO:0000259" key="6">
    <source>
        <dbReference type="SMART" id="SM00980"/>
    </source>
</evidence>
<evidence type="ECO:0000256" key="3">
    <source>
        <dbReference type="ARBA" id="ARBA00022833"/>
    </source>
</evidence>
<sequence length="401" mass="45486">MGGCRCSFYKCSNNTTLAKETNSIHSHFFHFPIKDLQRCRSWAIYSNNMTFLSLPMDKLKNKVICDMHFPESSFMNYTRSKLNKTTAIPSIFINEHRQEVDLLSNPTDWVIENRNAETPSHFKDSNTVKIDIDDSNIDVEMPQPKKIKTEVPKVGEVRILNKLVTSQSNKILTVKQISKPESPSIVKVTPKTLPTSVKVQKTPVKIETSPAFQAKISAEKPKVFKEITPTASAQLSFNDSDPAQETYEFVTVLSSDDQPSFANESTSSHLQGASDEIKSLLSQTSQDILDIKSMLSTSIAKTQTPVKNESSNISQSQFNKVQLFNGIKRYLSPSLIALLRMELFSAPNRKYKKDEKIICSELLKLGDETYDFFNDEWRVRLPAKDEVKSWQNEEMTDDDAC</sequence>
<feature type="domain" description="THAP-type" evidence="6">
    <location>
        <begin position="4"/>
        <end position="98"/>
    </location>
</feature>
<protein>
    <recommendedName>
        <fullName evidence="5 6">THAP-type domain-containing protein</fullName>
    </recommendedName>
</protein>
<evidence type="ECO:0000313" key="8">
    <source>
        <dbReference type="Proteomes" id="UP001153620"/>
    </source>
</evidence>
<reference evidence="7" key="2">
    <citation type="submission" date="2022-10" db="EMBL/GenBank/DDBJ databases">
        <authorList>
            <consortium name="ENA_rothamsted_submissions"/>
            <consortium name="culmorum"/>
            <person name="King R."/>
        </authorList>
    </citation>
    <scope>NUCLEOTIDE SEQUENCE</scope>
</reference>